<accession>A0A9J5Z5H8</accession>
<evidence type="ECO:0000313" key="1">
    <source>
        <dbReference type="EMBL" id="KAG5606286.1"/>
    </source>
</evidence>
<dbReference type="AlphaFoldDB" id="A0A9J5Z5H8"/>
<name>A0A9J5Z5H8_SOLCO</name>
<gene>
    <name evidence="1" type="ORF">H5410_027778</name>
</gene>
<evidence type="ECO:0000313" key="2">
    <source>
        <dbReference type="Proteomes" id="UP000824120"/>
    </source>
</evidence>
<comment type="caution">
    <text evidence="1">The sequence shown here is derived from an EMBL/GenBank/DDBJ whole genome shotgun (WGS) entry which is preliminary data.</text>
</comment>
<proteinExistence type="predicted"/>
<dbReference type="EMBL" id="JACXVP010000005">
    <property type="protein sequence ID" value="KAG5606286.1"/>
    <property type="molecule type" value="Genomic_DNA"/>
</dbReference>
<reference evidence="1 2" key="1">
    <citation type="submission" date="2020-09" db="EMBL/GenBank/DDBJ databases">
        <title>De no assembly of potato wild relative species, Solanum commersonii.</title>
        <authorList>
            <person name="Cho K."/>
        </authorList>
    </citation>
    <scope>NUCLEOTIDE SEQUENCE [LARGE SCALE GENOMIC DNA]</scope>
    <source>
        <strain evidence="1">LZ3.2</strain>
        <tissue evidence="1">Leaf</tissue>
    </source>
</reference>
<keyword evidence="2" id="KW-1185">Reference proteome</keyword>
<protein>
    <submittedName>
        <fullName evidence="1">Uncharacterized protein</fullName>
    </submittedName>
</protein>
<sequence>MIHPKFSVVPLMRQPKWADFAWSMIDSFYEDMIVLLMKPNQYLVAIFRSFFSITTPASIHLGVPSDINRANHSFITSTRDLKQVFIVFENLCCGGPFDAVSRDHRFHRLLDLAFSISHFKALGDRRLSTLEQKVISRLISNLPTGLHNIQAFISSFFSAALFLFAK</sequence>
<organism evidence="1 2">
    <name type="scientific">Solanum commersonii</name>
    <name type="common">Commerson's wild potato</name>
    <name type="synonym">Commerson's nightshade</name>
    <dbReference type="NCBI Taxonomy" id="4109"/>
    <lineage>
        <taxon>Eukaryota</taxon>
        <taxon>Viridiplantae</taxon>
        <taxon>Streptophyta</taxon>
        <taxon>Embryophyta</taxon>
        <taxon>Tracheophyta</taxon>
        <taxon>Spermatophyta</taxon>
        <taxon>Magnoliopsida</taxon>
        <taxon>eudicotyledons</taxon>
        <taxon>Gunneridae</taxon>
        <taxon>Pentapetalae</taxon>
        <taxon>asterids</taxon>
        <taxon>lamiids</taxon>
        <taxon>Solanales</taxon>
        <taxon>Solanaceae</taxon>
        <taxon>Solanoideae</taxon>
        <taxon>Solaneae</taxon>
        <taxon>Solanum</taxon>
    </lineage>
</organism>
<dbReference type="Proteomes" id="UP000824120">
    <property type="component" value="Chromosome 5"/>
</dbReference>